<protein>
    <submittedName>
        <fullName evidence="2">N-acetyltransferase</fullName>
    </submittedName>
</protein>
<keyword evidence="3" id="KW-1185">Reference proteome</keyword>
<dbReference type="EMBL" id="RIBZ01000030">
    <property type="protein sequence ID" value="RNG38034.1"/>
    <property type="molecule type" value="Genomic_DNA"/>
</dbReference>
<sequence length="195" mass="20733">MPPAASLFLMDFVDVALDSVWPAELRTDRLLLRPIVPEDGSLVRELLTDERVRAYLGGPVSYERVAARQAAYPETAGAWAVVRVADGRAVGLAGIGPDPRCEGRAEVSYLLLPFAWGSGLGHHYGRRSARSSAGGQRLCPAAALWSLSLMRRTPARAACWSPSAWCLSRSTTNTVPGSACTPLVARTTPACAGSV</sequence>
<dbReference type="SUPFAM" id="SSF55729">
    <property type="entry name" value="Acyl-CoA N-acyltransferases (Nat)"/>
    <property type="match status" value="1"/>
</dbReference>
<proteinExistence type="predicted"/>
<evidence type="ECO:0000259" key="1">
    <source>
        <dbReference type="Pfam" id="PF13302"/>
    </source>
</evidence>
<dbReference type="AlphaFoldDB" id="A0A3M8X8S6"/>
<dbReference type="Gene3D" id="3.40.630.30">
    <property type="match status" value="1"/>
</dbReference>
<dbReference type="Pfam" id="PF13302">
    <property type="entry name" value="Acetyltransf_3"/>
    <property type="match status" value="1"/>
</dbReference>
<keyword evidence="2" id="KW-0808">Transferase</keyword>
<dbReference type="Proteomes" id="UP000275401">
    <property type="component" value="Unassembled WGS sequence"/>
</dbReference>
<gene>
    <name evidence="2" type="ORF">EEJ42_01965</name>
</gene>
<dbReference type="InterPro" id="IPR000182">
    <property type="entry name" value="GNAT_dom"/>
</dbReference>
<dbReference type="InterPro" id="IPR016181">
    <property type="entry name" value="Acyl_CoA_acyltransferase"/>
</dbReference>
<name>A0A3M8X8S6_9ACTN</name>
<feature type="domain" description="N-acetyltransferase" evidence="1">
    <location>
        <begin position="29"/>
        <end position="122"/>
    </location>
</feature>
<evidence type="ECO:0000313" key="2">
    <source>
        <dbReference type="EMBL" id="RNG38034.1"/>
    </source>
</evidence>
<evidence type="ECO:0000313" key="3">
    <source>
        <dbReference type="Proteomes" id="UP000275401"/>
    </source>
</evidence>
<comment type="caution">
    <text evidence="2">The sequence shown here is derived from an EMBL/GenBank/DDBJ whole genome shotgun (WGS) entry which is preliminary data.</text>
</comment>
<reference evidence="2 3" key="1">
    <citation type="submission" date="2018-11" db="EMBL/GenBank/DDBJ databases">
        <title>The Potential of Streptomyces as Biocontrol Agents against the Tomato grey mould, Botrytis cinerea (Gray mold) Frontiers in Microbiology.</title>
        <authorList>
            <person name="Li D."/>
        </authorList>
    </citation>
    <scope>NUCLEOTIDE SEQUENCE [LARGE SCALE GENOMIC DNA]</scope>
    <source>
        <strain evidence="2 3">NEAU-LD23</strain>
    </source>
</reference>
<dbReference type="GO" id="GO:0016747">
    <property type="term" value="F:acyltransferase activity, transferring groups other than amino-acyl groups"/>
    <property type="evidence" value="ECO:0007669"/>
    <property type="project" value="InterPro"/>
</dbReference>
<organism evidence="2 3">
    <name type="scientific">Streptomyces botrytidirepellens</name>
    <dbReference type="NCBI Taxonomy" id="2486417"/>
    <lineage>
        <taxon>Bacteria</taxon>
        <taxon>Bacillati</taxon>
        <taxon>Actinomycetota</taxon>
        <taxon>Actinomycetes</taxon>
        <taxon>Kitasatosporales</taxon>
        <taxon>Streptomycetaceae</taxon>
        <taxon>Streptomyces</taxon>
    </lineage>
</organism>
<accession>A0A3M8X8S6</accession>